<dbReference type="InterPro" id="IPR013785">
    <property type="entry name" value="Aldolase_TIM"/>
</dbReference>
<proteinExistence type="predicted"/>
<feature type="domain" description="Radical SAM core" evidence="5">
    <location>
        <begin position="10"/>
        <end position="103"/>
    </location>
</feature>
<evidence type="ECO:0000259" key="5">
    <source>
        <dbReference type="Pfam" id="PF04055"/>
    </source>
</evidence>
<dbReference type="PANTHER" id="PTHR11228">
    <property type="entry name" value="RADICAL SAM DOMAIN PROTEIN"/>
    <property type="match status" value="1"/>
</dbReference>
<keyword evidence="3" id="KW-0408">Iron</keyword>
<dbReference type="GO" id="GO:0003824">
    <property type="term" value="F:catalytic activity"/>
    <property type="evidence" value="ECO:0007669"/>
    <property type="project" value="InterPro"/>
</dbReference>
<dbReference type="SUPFAM" id="SSF102114">
    <property type="entry name" value="Radical SAM enzymes"/>
    <property type="match status" value="1"/>
</dbReference>
<keyword evidence="4" id="KW-0411">Iron-sulfur</keyword>
<evidence type="ECO:0000256" key="3">
    <source>
        <dbReference type="ARBA" id="ARBA00023004"/>
    </source>
</evidence>
<dbReference type="InterPro" id="IPR007197">
    <property type="entry name" value="rSAM"/>
</dbReference>
<dbReference type="InterPro" id="IPR050377">
    <property type="entry name" value="Radical_SAM_PqqE_MftC-like"/>
</dbReference>
<dbReference type="PANTHER" id="PTHR11228:SF34">
    <property type="entry name" value="TUNGSTEN-CONTAINING ALDEHYDE FERREDOXIN OXIDOREDUCTASE COFACTOR MODIFYING PROTEIN"/>
    <property type="match status" value="1"/>
</dbReference>
<evidence type="ECO:0000256" key="4">
    <source>
        <dbReference type="ARBA" id="ARBA00023014"/>
    </source>
</evidence>
<dbReference type="AlphaFoldDB" id="A0A956LWX1"/>
<sequence length="295" mass="32771">MRLRGLHLLTTYRCTYQCDHCFVWGSPSQTGTMRWADIENILDQARQVPSIEWIYFEGGEPFLYYATLLRAIEEASAHFRVGLVTNAYWATSVEDAREWLRPMAGRIEDLSVSRDGYHGDDANPRHAMAAADALGIPVGSIAIAPPELRSETSRGKLPNDMSGVCFRGRAAEVLTSRAPQSPWESFGECPYENLRAPSRVHVDPLGFVHVCQGISMGNLFQTPLRELCDSYDPETHPIVGPLLRGGSAELARTNGLSPQAAYADACHLCYRTRVALRDRFPKDLAPDQAYGVVSR</sequence>
<evidence type="ECO:0000313" key="7">
    <source>
        <dbReference type="Proteomes" id="UP000697710"/>
    </source>
</evidence>
<name>A0A956LWX1_UNCEI</name>
<dbReference type="Gene3D" id="3.20.20.70">
    <property type="entry name" value="Aldolase class I"/>
    <property type="match status" value="1"/>
</dbReference>
<dbReference type="EMBL" id="JAGQHR010000076">
    <property type="protein sequence ID" value="MCA9726858.1"/>
    <property type="molecule type" value="Genomic_DNA"/>
</dbReference>
<dbReference type="SFLD" id="SFLDS00029">
    <property type="entry name" value="Radical_SAM"/>
    <property type="match status" value="1"/>
</dbReference>
<evidence type="ECO:0000256" key="2">
    <source>
        <dbReference type="ARBA" id="ARBA00022723"/>
    </source>
</evidence>
<reference evidence="6" key="2">
    <citation type="journal article" date="2021" name="Microbiome">
        <title>Successional dynamics and alternative stable states in a saline activated sludge microbial community over 9 years.</title>
        <authorList>
            <person name="Wang Y."/>
            <person name="Ye J."/>
            <person name="Ju F."/>
            <person name="Liu L."/>
            <person name="Boyd J.A."/>
            <person name="Deng Y."/>
            <person name="Parks D.H."/>
            <person name="Jiang X."/>
            <person name="Yin X."/>
            <person name="Woodcroft B.J."/>
            <person name="Tyson G.W."/>
            <person name="Hugenholtz P."/>
            <person name="Polz M.F."/>
            <person name="Zhang T."/>
        </authorList>
    </citation>
    <scope>NUCLEOTIDE SEQUENCE</scope>
    <source>
        <strain evidence="6">HKST-UBA01</strain>
    </source>
</reference>
<keyword evidence="1" id="KW-0949">S-adenosyl-L-methionine</keyword>
<dbReference type="Pfam" id="PF04055">
    <property type="entry name" value="Radical_SAM"/>
    <property type="match status" value="1"/>
</dbReference>
<dbReference type="Proteomes" id="UP000697710">
    <property type="component" value="Unassembled WGS sequence"/>
</dbReference>
<organism evidence="6 7">
    <name type="scientific">Eiseniibacteriota bacterium</name>
    <dbReference type="NCBI Taxonomy" id="2212470"/>
    <lineage>
        <taxon>Bacteria</taxon>
        <taxon>Candidatus Eiseniibacteriota</taxon>
    </lineage>
</organism>
<comment type="caution">
    <text evidence="6">The sequence shown here is derived from an EMBL/GenBank/DDBJ whole genome shotgun (WGS) entry which is preliminary data.</text>
</comment>
<protein>
    <submittedName>
        <fullName evidence="6">Radical SAM protein</fullName>
    </submittedName>
</protein>
<dbReference type="GO" id="GO:0051536">
    <property type="term" value="F:iron-sulfur cluster binding"/>
    <property type="evidence" value="ECO:0007669"/>
    <property type="project" value="UniProtKB-KW"/>
</dbReference>
<dbReference type="GO" id="GO:0046872">
    <property type="term" value="F:metal ion binding"/>
    <property type="evidence" value="ECO:0007669"/>
    <property type="project" value="UniProtKB-KW"/>
</dbReference>
<evidence type="ECO:0000256" key="1">
    <source>
        <dbReference type="ARBA" id="ARBA00022691"/>
    </source>
</evidence>
<gene>
    <name evidence="6" type="ORF">KC729_04185</name>
</gene>
<accession>A0A956LWX1</accession>
<dbReference type="CDD" id="cd01335">
    <property type="entry name" value="Radical_SAM"/>
    <property type="match status" value="1"/>
</dbReference>
<dbReference type="InterPro" id="IPR058240">
    <property type="entry name" value="rSAM_sf"/>
</dbReference>
<keyword evidence="2" id="KW-0479">Metal-binding</keyword>
<reference evidence="6" key="1">
    <citation type="submission" date="2020-04" db="EMBL/GenBank/DDBJ databases">
        <authorList>
            <person name="Zhang T."/>
        </authorList>
    </citation>
    <scope>NUCLEOTIDE SEQUENCE</scope>
    <source>
        <strain evidence="6">HKST-UBA01</strain>
    </source>
</reference>
<evidence type="ECO:0000313" key="6">
    <source>
        <dbReference type="EMBL" id="MCA9726858.1"/>
    </source>
</evidence>